<proteinExistence type="predicted"/>
<evidence type="ECO:0000313" key="2">
    <source>
        <dbReference type="EMBL" id="GAA0175042.1"/>
    </source>
</evidence>
<evidence type="ECO:0000259" key="1">
    <source>
        <dbReference type="Pfam" id="PF13456"/>
    </source>
</evidence>
<dbReference type="InterPro" id="IPR052929">
    <property type="entry name" value="RNase_H-like_EbsB-rel"/>
</dbReference>
<dbReference type="Pfam" id="PF13456">
    <property type="entry name" value="RVT_3"/>
    <property type="match status" value="1"/>
</dbReference>
<gene>
    <name evidence="2" type="ORF">LIER_28299</name>
</gene>
<accession>A0AAV3RF83</accession>
<dbReference type="PANTHER" id="PTHR47074:SF11">
    <property type="entry name" value="REVERSE TRANSCRIPTASE-LIKE PROTEIN"/>
    <property type="match status" value="1"/>
</dbReference>
<sequence>MEMKKNGELGRYAIGESSAGLKREECWKNVWRRPDAELVKINVDAAFWKTTNSGNLGVVCRLHNGSFGGAACYRITHVTSPLLAECLALRAGYVVAHWDYGGTMESTWLHNPPIWLLSALSHDLE</sequence>
<feature type="domain" description="RNase H type-1" evidence="1">
    <location>
        <begin position="42"/>
        <end position="96"/>
    </location>
</feature>
<name>A0AAV3RF83_LITER</name>
<dbReference type="AlphaFoldDB" id="A0AAV3RF83"/>
<reference evidence="2 3" key="1">
    <citation type="submission" date="2024-01" db="EMBL/GenBank/DDBJ databases">
        <title>The complete chloroplast genome sequence of Lithospermum erythrorhizon: insights into the phylogenetic relationship among Boraginaceae species and the maternal lineages of purple gromwells.</title>
        <authorList>
            <person name="Okada T."/>
            <person name="Watanabe K."/>
        </authorList>
    </citation>
    <scope>NUCLEOTIDE SEQUENCE [LARGE SCALE GENOMIC DNA]</scope>
</reference>
<dbReference type="GO" id="GO:0003676">
    <property type="term" value="F:nucleic acid binding"/>
    <property type="evidence" value="ECO:0007669"/>
    <property type="project" value="InterPro"/>
</dbReference>
<dbReference type="GO" id="GO:0004523">
    <property type="term" value="F:RNA-DNA hybrid ribonuclease activity"/>
    <property type="evidence" value="ECO:0007669"/>
    <property type="project" value="InterPro"/>
</dbReference>
<dbReference type="InterPro" id="IPR002156">
    <property type="entry name" value="RNaseH_domain"/>
</dbReference>
<keyword evidence="3" id="KW-1185">Reference proteome</keyword>
<comment type="caution">
    <text evidence="2">The sequence shown here is derived from an EMBL/GenBank/DDBJ whole genome shotgun (WGS) entry which is preliminary data.</text>
</comment>
<dbReference type="Proteomes" id="UP001454036">
    <property type="component" value="Unassembled WGS sequence"/>
</dbReference>
<protein>
    <recommendedName>
        <fullName evidence="1">RNase H type-1 domain-containing protein</fullName>
    </recommendedName>
</protein>
<dbReference type="PANTHER" id="PTHR47074">
    <property type="entry name" value="BNAC02G40300D PROTEIN"/>
    <property type="match status" value="1"/>
</dbReference>
<organism evidence="2 3">
    <name type="scientific">Lithospermum erythrorhizon</name>
    <name type="common">Purple gromwell</name>
    <name type="synonym">Lithospermum officinale var. erythrorhizon</name>
    <dbReference type="NCBI Taxonomy" id="34254"/>
    <lineage>
        <taxon>Eukaryota</taxon>
        <taxon>Viridiplantae</taxon>
        <taxon>Streptophyta</taxon>
        <taxon>Embryophyta</taxon>
        <taxon>Tracheophyta</taxon>
        <taxon>Spermatophyta</taxon>
        <taxon>Magnoliopsida</taxon>
        <taxon>eudicotyledons</taxon>
        <taxon>Gunneridae</taxon>
        <taxon>Pentapetalae</taxon>
        <taxon>asterids</taxon>
        <taxon>lamiids</taxon>
        <taxon>Boraginales</taxon>
        <taxon>Boraginaceae</taxon>
        <taxon>Boraginoideae</taxon>
        <taxon>Lithospermeae</taxon>
        <taxon>Lithospermum</taxon>
    </lineage>
</organism>
<evidence type="ECO:0000313" key="3">
    <source>
        <dbReference type="Proteomes" id="UP001454036"/>
    </source>
</evidence>
<dbReference type="EMBL" id="BAABME010009371">
    <property type="protein sequence ID" value="GAA0175042.1"/>
    <property type="molecule type" value="Genomic_DNA"/>
</dbReference>